<dbReference type="KEGG" id="cpi:Cpin_2902"/>
<accession>A0A979GUG0</accession>
<evidence type="ECO:0000313" key="1">
    <source>
        <dbReference type="EMBL" id="ACU60381.1"/>
    </source>
</evidence>
<sequence length="59" mass="6851">MRSLNLRRIQSPAKFDLHVNYNTSIPFPKKHENYCASYIVQPAAATCHRLISDYWGDVL</sequence>
<reference evidence="1 2" key="2">
    <citation type="journal article" date="2010" name="Stand. Genomic Sci.">
        <title>Complete genome sequence of Chitinophaga pinensis type strain (UQM 2034).</title>
        <authorList>
            <person name="Glavina Del Rio T."/>
            <person name="Abt B."/>
            <person name="Spring S."/>
            <person name="Lapidus A."/>
            <person name="Nolan M."/>
            <person name="Tice H."/>
            <person name="Copeland A."/>
            <person name="Cheng J.F."/>
            <person name="Chen F."/>
            <person name="Bruce D."/>
            <person name="Goodwin L."/>
            <person name="Pitluck S."/>
            <person name="Ivanova N."/>
            <person name="Mavromatis K."/>
            <person name="Mikhailova N."/>
            <person name="Pati A."/>
            <person name="Chen A."/>
            <person name="Palaniappan K."/>
            <person name="Land M."/>
            <person name="Hauser L."/>
            <person name="Chang Y.J."/>
            <person name="Jeffries C.D."/>
            <person name="Chain P."/>
            <person name="Saunders E."/>
            <person name="Detter J.C."/>
            <person name="Brettin T."/>
            <person name="Rohde M."/>
            <person name="Goker M."/>
            <person name="Bristow J."/>
            <person name="Eisen J.A."/>
            <person name="Markowitz V."/>
            <person name="Hugenholtz P."/>
            <person name="Kyrpides N.C."/>
            <person name="Klenk H.P."/>
            <person name="Lucas S."/>
        </authorList>
    </citation>
    <scope>NUCLEOTIDE SEQUENCE [LARGE SCALE GENOMIC DNA]</scope>
    <source>
        <strain evidence="2">ATCC 43595 / DSM 2588 / LMG 13176 / NBRC 15968 / NCIMB 11800 / UQM 2034</strain>
    </source>
</reference>
<dbReference type="Proteomes" id="UP000002215">
    <property type="component" value="Chromosome"/>
</dbReference>
<dbReference type="EMBL" id="CP001699">
    <property type="protein sequence ID" value="ACU60381.1"/>
    <property type="molecule type" value="Genomic_DNA"/>
</dbReference>
<dbReference type="AlphaFoldDB" id="A0A979GUG0"/>
<protein>
    <submittedName>
        <fullName evidence="1">Uncharacterized protein</fullName>
    </submittedName>
</protein>
<reference evidence="2" key="1">
    <citation type="submission" date="2009-08" db="EMBL/GenBank/DDBJ databases">
        <title>The complete genome of Chitinophaga pinensis DSM 2588.</title>
        <authorList>
            <consortium name="US DOE Joint Genome Institute (JGI-PGF)"/>
            <person name="Lucas S."/>
            <person name="Copeland A."/>
            <person name="Lapidus A."/>
            <person name="Glavina del Rio T."/>
            <person name="Dalin E."/>
            <person name="Tice H."/>
            <person name="Bruce D."/>
            <person name="Goodwin L."/>
            <person name="Pitluck S."/>
            <person name="Kyrpides N."/>
            <person name="Mavromatis K."/>
            <person name="Ivanova N."/>
            <person name="Mikhailova N."/>
            <person name="Sims D."/>
            <person name="Meinche L."/>
            <person name="Brettin T."/>
            <person name="Detter J.C."/>
            <person name="Han C."/>
            <person name="Larimer F."/>
            <person name="Land M."/>
            <person name="Hauser L."/>
            <person name="Markowitz V."/>
            <person name="Cheng J.-F."/>
            <person name="Hugenholtz P."/>
            <person name="Woyke T."/>
            <person name="Wu D."/>
            <person name="Spring S."/>
            <person name="Klenk H.-P."/>
            <person name="Eisen J.A."/>
        </authorList>
    </citation>
    <scope>NUCLEOTIDE SEQUENCE [LARGE SCALE GENOMIC DNA]</scope>
    <source>
        <strain evidence="2">ATCC 43595 / DSM 2588 / LMG 13176 / NBRC 15968 / NCIMB 11800 / UQM 2034</strain>
    </source>
</reference>
<gene>
    <name evidence="1" type="ordered locus">Cpin_2902</name>
</gene>
<evidence type="ECO:0000313" key="2">
    <source>
        <dbReference type="Proteomes" id="UP000002215"/>
    </source>
</evidence>
<proteinExistence type="predicted"/>
<organism evidence="1 2">
    <name type="scientific">Chitinophaga pinensis (strain ATCC 43595 / DSM 2588 / LMG 13176 / NBRC 15968 / NCIMB 11800 / UQM 2034)</name>
    <dbReference type="NCBI Taxonomy" id="485918"/>
    <lineage>
        <taxon>Bacteria</taxon>
        <taxon>Pseudomonadati</taxon>
        <taxon>Bacteroidota</taxon>
        <taxon>Chitinophagia</taxon>
        <taxon>Chitinophagales</taxon>
        <taxon>Chitinophagaceae</taxon>
        <taxon>Chitinophaga</taxon>
    </lineage>
</organism>
<name>A0A979GUG0_CHIPD</name>